<evidence type="ECO:0000313" key="7">
    <source>
        <dbReference type="Proteomes" id="UP000017559"/>
    </source>
</evidence>
<protein>
    <submittedName>
        <fullName evidence="6">Ribonuclease p 21kda subunit</fullName>
    </submittedName>
</protein>
<evidence type="ECO:0000256" key="2">
    <source>
        <dbReference type="ARBA" id="ARBA00022723"/>
    </source>
</evidence>
<keyword evidence="2" id="KW-0479">Metal-binding</keyword>
<comment type="caution">
    <text evidence="6">The sequence shown here is derived from an EMBL/GenBank/DDBJ whole genome shotgun (WGS) entry which is preliminary data.</text>
</comment>
<feature type="region of interest" description="Disordered" evidence="5">
    <location>
        <begin position="39"/>
        <end position="70"/>
    </location>
</feature>
<keyword evidence="7" id="KW-1185">Reference proteome</keyword>
<dbReference type="GO" id="GO:0005655">
    <property type="term" value="C:nucleolar ribonuclease P complex"/>
    <property type="evidence" value="ECO:0007669"/>
    <property type="project" value="TreeGrafter"/>
</dbReference>
<dbReference type="OrthoDB" id="128536at2759"/>
<proteinExistence type="inferred from homology"/>
<accession>V2WYT9</accession>
<dbReference type="AlphaFoldDB" id="V2WYT9"/>
<organism evidence="6 7">
    <name type="scientific">Moniliophthora roreri (strain MCA 2997)</name>
    <name type="common">Cocoa frosty pod rot fungus</name>
    <name type="synonym">Crinipellis roreri</name>
    <dbReference type="NCBI Taxonomy" id="1381753"/>
    <lineage>
        <taxon>Eukaryota</taxon>
        <taxon>Fungi</taxon>
        <taxon>Dikarya</taxon>
        <taxon>Basidiomycota</taxon>
        <taxon>Agaricomycotina</taxon>
        <taxon>Agaricomycetes</taxon>
        <taxon>Agaricomycetidae</taxon>
        <taxon>Agaricales</taxon>
        <taxon>Marasmiineae</taxon>
        <taxon>Marasmiaceae</taxon>
        <taxon>Moniliophthora</taxon>
    </lineage>
</organism>
<evidence type="ECO:0000313" key="6">
    <source>
        <dbReference type="EMBL" id="ESK92048.1"/>
    </source>
</evidence>
<dbReference type="STRING" id="1381753.V2WYT9"/>
<dbReference type="GO" id="GO:0046872">
    <property type="term" value="F:metal ion binding"/>
    <property type="evidence" value="ECO:0007669"/>
    <property type="project" value="UniProtKB-KW"/>
</dbReference>
<feature type="compositionally biased region" description="Basic residues" evidence="5">
    <location>
        <begin position="57"/>
        <end position="68"/>
    </location>
</feature>
<evidence type="ECO:0000256" key="1">
    <source>
        <dbReference type="ARBA" id="ARBA00022694"/>
    </source>
</evidence>
<keyword evidence="1" id="KW-0819">tRNA processing</keyword>
<dbReference type="Proteomes" id="UP000017559">
    <property type="component" value="Unassembled WGS sequence"/>
</dbReference>
<dbReference type="GO" id="GO:0008033">
    <property type="term" value="P:tRNA processing"/>
    <property type="evidence" value="ECO:0007669"/>
    <property type="project" value="UniProtKB-KW"/>
</dbReference>
<sequence length="214" mass="23528">MTKKTKNDVPNLSNVANRDIMHRLNFLYQASVYLNSIDDSGSSSQKQPTPDVTQKSNRQKKRKSRRAGPKNLAKSYIDTMKLVSTKTIVRMDPSIKRTLCKGCSTVLMPGSTATVRIKASSSHGHVMTYTCTECRTSRRIPAPPIIPSTSTAEVLDAIGTTAESSSRRKRKLQKPITPQNPPLFARDVGHIVFHGDQQVSPERVSSLGSGSFIS</sequence>
<comment type="similarity">
    <text evidence="4">Belongs to the eukaryotic/archaeal RNase P protein component 4 family.</text>
</comment>
<evidence type="ECO:0000256" key="4">
    <source>
        <dbReference type="ARBA" id="ARBA00038402"/>
    </source>
</evidence>
<feature type="compositionally biased region" description="Polar residues" evidence="5">
    <location>
        <begin position="39"/>
        <end position="53"/>
    </location>
</feature>
<keyword evidence="3" id="KW-0862">Zinc</keyword>
<gene>
    <name evidence="6" type="ORF">Moror_10332</name>
</gene>
<dbReference type="PANTHER" id="PTHR14742">
    <property type="entry name" value="RIBONUCLEASE P SUBUNIT P21"/>
    <property type="match status" value="1"/>
</dbReference>
<name>V2WYT9_MONRO</name>
<evidence type="ECO:0000256" key="5">
    <source>
        <dbReference type="SAM" id="MobiDB-lite"/>
    </source>
</evidence>
<reference evidence="6 7" key="1">
    <citation type="journal article" date="2014" name="BMC Genomics">
        <title>Genome and secretome analysis of the hemibiotrophic fungal pathogen, Moniliophthora roreri, which causes frosty pod rot disease of cacao: mechanisms of the biotrophic and necrotrophic phases.</title>
        <authorList>
            <person name="Meinhardt L.W."/>
            <person name="Costa G.G.L."/>
            <person name="Thomazella D.P.T."/>
            <person name="Teixeira P.J.P.L."/>
            <person name="Carazzolle M.F."/>
            <person name="Schuster S.C."/>
            <person name="Carlson J.E."/>
            <person name="Guiltinan M.J."/>
            <person name="Mieczkowski P."/>
            <person name="Farmer A."/>
            <person name="Ramaraj T."/>
            <person name="Crozier J."/>
            <person name="Davis R.E."/>
            <person name="Shao J."/>
            <person name="Melnick R.L."/>
            <person name="Pereira G.A.G."/>
            <person name="Bailey B.A."/>
        </authorList>
    </citation>
    <scope>NUCLEOTIDE SEQUENCE [LARGE SCALE GENOMIC DNA]</scope>
    <source>
        <strain evidence="6 7">MCA 2997</strain>
    </source>
</reference>
<dbReference type="HOGENOM" id="CLU_079140_0_0_1"/>
<dbReference type="EMBL" id="AWSO01000305">
    <property type="protein sequence ID" value="ESK92048.1"/>
    <property type="molecule type" value="Genomic_DNA"/>
</dbReference>
<dbReference type="InterPro" id="IPR007175">
    <property type="entry name" value="Rpr2/Snm1/Rpp21"/>
</dbReference>
<dbReference type="Pfam" id="PF04032">
    <property type="entry name" value="Rpr2"/>
    <property type="match status" value="1"/>
</dbReference>
<dbReference type="KEGG" id="mrr:Moror_10332"/>
<dbReference type="PANTHER" id="PTHR14742:SF0">
    <property type="entry name" value="RIBONUCLEASE P PROTEIN SUBUNIT P21"/>
    <property type="match status" value="1"/>
</dbReference>
<feature type="region of interest" description="Disordered" evidence="5">
    <location>
        <begin position="161"/>
        <end position="183"/>
    </location>
</feature>
<evidence type="ECO:0000256" key="3">
    <source>
        <dbReference type="ARBA" id="ARBA00022833"/>
    </source>
</evidence>
<dbReference type="Gene3D" id="6.20.50.20">
    <property type="match status" value="1"/>
</dbReference>